<feature type="domain" description="DUF8208" evidence="3">
    <location>
        <begin position="22"/>
        <end position="365"/>
    </location>
</feature>
<evidence type="ECO:0000313" key="4">
    <source>
        <dbReference type="EMBL" id="OEG18693.1"/>
    </source>
</evidence>
<feature type="compositionally biased region" description="Polar residues" evidence="1">
    <location>
        <begin position="493"/>
        <end position="508"/>
    </location>
</feature>
<dbReference type="InterPro" id="IPR058066">
    <property type="entry name" value="pXO2-14_N"/>
</dbReference>
<dbReference type="InterPro" id="IPR058521">
    <property type="entry name" value="DUF8208"/>
</dbReference>
<feature type="transmembrane region" description="Helical" evidence="2">
    <location>
        <begin position="240"/>
        <end position="262"/>
    </location>
</feature>
<gene>
    <name evidence="4" type="ORF">BCR25_15960</name>
</gene>
<dbReference type="EMBL" id="MIJY01000005">
    <property type="protein sequence ID" value="OEG18693.1"/>
    <property type="molecule type" value="Genomic_DNA"/>
</dbReference>
<evidence type="ECO:0000256" key="1">
    <source>
        <dbReference type="SAM" id="MobiDB-lite"/>
    </source>
</evidence>
<dbReference type="OrthoDB" id="1938921at2"/>
<dbReference type="RefSeq" id="WP_069662542.1">
    <property type="nucleotide sequence ID" value="NZ_JBHUJJ010000002.1"/>
</dbReference>
<organism evidence="4 5">
    <name type="scientific">Enterococcus termitis</name>
    <dbReference type="NCBI Taxonomy" id="332950"/>
    <lineage>
        <taxon>Bacteria</taxon>
        <taxon>Bacillati</taxon>
        <taxon>Bacillota</taxon>
        <taxon>Bacilli</taxon>
        <taxon>Lactobacillales</taxon>
        <taxon>Enterococcaceae</taxon>
        <taxon>Enterococcus</taxon>
    </lineage>
</organism>
<keyword evidence="2" id="KW-0472">Membrane</keyword>
<feature type="transmembrane region" description="Helical" evidence="2">
    <location>
        <begin position="101"/>
        <end position="119"/>
    </location>
</feature>
<feature type="transmembrane region" description="Helical" evidence="2">
    <location>
        <begin position="289"/>
        <end position="310"/>
    </location>
</feature>
<feature type="compositionally biased region" description="Basic and acidic residues" evidence="1">
    <location>
        <begin position="544"/>
        <end position="561"/>
    </location>
</feature>
<protein>
    <recommendedName>
        <fullName evidence="3">DUF8208 domain-containing protein</fullName>
    </recommendedName>
</protein>
<keyword evidence="2" id="KW-0812">Transmembrane</keyword>
<accession>A0A1E5H1B1</accession>
<dbReference type="AlphaFoldDB" id="A0A1E5H1B1"/>
<name>A0A1E5H1B1_9ENTE</name>
<dbReference type="Pfam" id="PF26635">
    <property type="entry name" value="DUF8208"/>
    <property type="match status" value="1"/>
</dbReference>
<keyword evidence="5" id="KW-1185">Reference proteome</keyword>
<feature type="transmembrane region" description="Helical" evidence="2">
    <location>
        <begin position="76"/>
        <end position="95"/>
    </location>
</feature>
<proteinExistence type="predicted"/>
<feature type="compositionally biased region" description="Acidic residues" evidence="1">
    <location>
        <begin position="479"/>
        <end position="492"/>
    </location>
</feature>
<dbReference type="NCBIfam" id="NF045890">
    <property type="entry name" value="conj_pls20_p028"/>
    <property type="match status" value="1"/>
</dbReference>
<evidence type="ECO:0000256" key="2">
    <source>
        <dbReference type="SAM" id="Phobius"/>
    </source>
</evidence>
<feature type="transmembrane region" description="Helical" evidence="2">
    <location>
        <begin position="322"/>
        <end position="339"/>
    </location>
</feature>
<feature type="region of interest" description="Disordered" evidence="1">
    <location>
        <begin position="407"/>
        <end position="561"/>
    </location>
</feature>
<feature type="compositionally biased region" description="Polar residues" evidence="1">
    <location>
        <begin position="442"/>
        <end position="455"/>
    </location>
</feature>
<comment type="caution">
    <text evidence="4">The sequence shown here is derived from an EMBL/GenBank/DDBJ whole genome shotgun (WGS) entry which is preliminary data.</text>
</comment>
<sequence>MTEKEILKILNYYDSYLTRANPIWDGLREIGMSIAKGLGGILDGVSSIMGNLIKLLDIGHSPLLEKLIKDLEPIKWGLLTLALVGFFILLMVNKVKSPGEVPMNLLIVVILTMMLPFLFTTTSTMIQGVFGGVTEKFEKPGTAIILDNTTDIRAVSEDGWKLKNGKSFNNYSSERQIKMSEKLTKPEKIGNGDPLKKYIYTSNKGKDSPQDIPAPSGVAGWLGDMFATNYYRNNVKFLQIYLTMLVSIVALTITSFKFAIIINKMYGDYVLLITAAPADIMGLQRVKAIFSEIAGSLALIVYVPILYQIYLISVSVIKSLNFDFWTYIVAMAGAAWALMDGPNGFAKVTGIDAGLKSTAAVVAGALGGSKLARAGSKAVGNVAKSAAGALSDVGAFGAGFAADALTDDSGEGTKGINGESKNKDEEPDEGQEDGFDKGINEPATQDGGNENSPETGTDEAGEDVPDNEKDGLNGTDDSQSLDESEPPTDEEGTSVNDNSINPDSQSEMGTDAEQSEPPKHEGVNSSNEEKDTPPDHSAVPLNAQKEDNQKETKESEPLDIDDQIRQKEDELYKLNKTNPLRQQMKNRTLGYDMNDQRRYQRMNRIDKASESFNSGAAYRQHRLKKQKLKAEIKELKKIKEG</sequence>
<evidence type="ECO:0000259" key="3">
    <source>
        <dbReference type="Pfam" id="PF26635"/>
    </source>
</evidence>
<evidence type="ECO:0000313" key="5">
    <source>
        <dbReference type="Proteomes" id="UP000095094"/>
    </source>
</evidence>
<reference evidence="5" key="1">
    <citation type="submission" date="2016-09" db="EMBL/GenBank/DDBJ databases">
        <authorList>
            <person name="Gulvik C.A."/>
        </authorList>
    </citation>
    <scope>NUCLEOTIDE SEQUENCE [LARGE SCALE GENOMIC DNA]</scope>
    <source>
        <strain evidence="5">LMG 8895</strain>
    </source>
</reference>
<feature type="compositionally biased region" description="Basic and acidic residues" evidence="1">
    <location>
        <begin position="516"/>
        <end position="534"/>
    </location>
</feature>
<dbReference type="Proteomes" id="UP000095094">
    <property type="component" value="Unassembled WGS sequence"/>
</dbReference>
<keyword evidence="2" id="KW-1133">Transmembrane helix</keyword>
<feature type="compositionally biased region" description="Acidic residues" evidence="1">
    <location>
        <begin position="456"/>
        <end position="465"/>
    </location>
</feature>